<evidence type="ECO:0000256" key="14">
    <source>
        <dbReference type="ARBA" id="ARBA00022998"/>
    </source>
</evidence>
<evidence type="ECO:0000256" key="5">
    <source>
        <dbReference type="ARBA" id="ARBA00012201"/>
    </source>
</evidence>
<evidence type="ECO:0000256" key="6">
    <source>
        <dbReference type="ARBA" id="ARBA00022475"/>
    </source>
</evidence>
<evidence type="ECO:0000256" key="19">
    <source>
        <dbReference type="ARBA" id="ARBA00070496"/>
    </source>
</evidence>
<keyword evidence="11" id="KW-0067">ATP-binding</keyword>
<evidence type="ECO:0000256" key="4">
    <source>
        <dbReference type="ARBA" id="ARBA00004651"/>
    </source>
</evidence>
<feature type="compositionally biased region" description="Basic and acidic residues" evidence="24">
    <location>
        <begin position="688"/>
        <end position="700"/>
    </location>
</feature>
<sequence>MAGNASDIEVHFNPNADEMPVEVTLRRRSSENSRTKGRSLCPKLFERASGSWWNPKFDSGIIEEQFQSNSFSQIRRRFRYALCYILAACVVWLIYLPVRNTVGRQTDHLCLKDQEDSGQQAWIAFELAVACLLVLCVILLIFTISHHYKSHFQKVSGVLCLCLCGLTLVTFVSHSSAGTSSPMSSVATFAMCIETILMMYTLIPMPYLYTLIPMLMFSVAYELLYFLYVDPESSEHSITGEVVNKLFLHVCVHLMGTHVFFMTQVRSRNTFMKIGQAVMARHQHQVEKQLKETTIHSLMPDSIAHKLLEEKGERSDKIFRPFYMDLMEDVSILFADIAGFTRMSANKSADVLVGLLNNLFGRFDILCLEHKCEKICTLGDCYYCVSGCPEPRPDHAECCVDMGLSMIEAIKDFCQETGEKVNMRVGVHTGKVLCGIIGNRRYKFDVWSNDVTMANKMEASGIPGKVHVSAQTAEFLGDKYIMEESRGDRQAVFLGGKTYFITGLKEDPSSKPAQMDTDVETSADNAKEPLSRAESKEDEAGEKGEVAGSEAGHGSSPNGNQSSKPLLGESKTDSRQNSPVWKRSSPGARKPKALEAPSHLQVPGDAKGENGGLGSSRTLSVRDLLADGNPLNIPLHNNTQSNSDQNFVDCIKQEGATDYFHKPPISNLTLTFHSKSIEALYRAQFRQDSSKEPRNPETSRKNRRHSSETISTAKYNTVFDVVVSFVVYLLISIGCFLVFQTQVHWLIIFPIAGALQLVVLSAVLLQAFSKWRSNFYMALSGFFHHWWPRHILGAILISLPILAVYANFLCQPDYNIYTKQFFCFLIVVALLHFCNFVQLSSWMKTILAFMYAVIMLVLFNLNPCDQRQLPTVPVANNSLNDSDGPAGYAEIPDMTGCTFEAMAMEVIIDIFLLLILVLFLNREFEISYRLNFYGGVEAGQDKEQMQIEKEEAETLLHEIIPTFVTEQMGSTSKFSQNHENVAVIFCSIVNFIDFYEEAYQDGKECIRVLHELVSDFDNLLSMEDFKSVEKIKTIGPTYMAACGLHPPSAEDDGNPTKCLINMMEFAIEMIKQVKVFNDEVLSITSGAFKFIPRIGYNHGQLTSGVIGTTKLLYDIWGDTVNVASRMDSTGLAGHIQVTEHTKKALEPYYIFEHRGPVKVRGKGDMTTYLFKGKRDSPLLIGECNSVAASPNGPSSPSKEA</sequence>
<comment type="cofactor">
    <cofactor evidence="2">
        <name>Mn(2+)</name>
        <dbReference type="ChEBI" id="CHEBI:29035"/>
    </cofactor>
</comment>
<evidence type="ECO:0000256" key="13">
    <source>
        <dbReference type="ARBA" id="ARBA00022989"/>
    </source>
</evidence>
<evidence type="ECO:0000256" key="25">
    <source>
        <dbReference type="SAM" id="Phobius"/>
    </source>
</evidence>
<feature type="transmembrane region" description="Helical" evidence="25">
    <location>
        <begin position="718"/>
        <end position="739"/>
    </location>
</feature>
<dbReference type="Gene3D" id="3.30.70.1230">
    <property type="entry name" value="Nucleotide cyclase"/>
    <property type="match status" value="2"/>
</dbReference>
<evidence type="ECO:0000313" key="28">
    <source>
        <dbReference type="RefSeq" id="XP_022086349.1"/>
    </source>
</evidence>
<keyword evidence="18 23" id="KW-0456">Lyase</keyword>
<feature type="transmembrane region" description="Helical" evidence="25">
    <location>
        <begin position="78"/>
        <end position="98"/>
    </location>
</feature>
<dbReference type="PANTHER" id="PTHR45627:SF8">
    <property type="entry name" value="ADENYLATE CYCLASE TYPE 9"/>
    <property type="match status" value="1"/>
</dbReference>
<keyword evidence="17" id="KW-0464">Manganese</keyword>
<keyword evidence="15 25" id="KW-0472">Membrane</keyword>
<feature type="transmembrane region" description="Helical" evidence="25">
    <location>
        <begin position="845"/>
        <end position="861"/>
    </location>
</feature>
<dbReference type="RefSeq" id="XP_022086351.1">
    <property type="nucleotide sequence ID" value="XM_022230659.1"/>
</dbReference>
<keyword evidence="12" id="KW-0460">Magnesium</keyword>
<evidence type="ECO:0000256" key="3">
    <source>
        <dbReference type="ARBA" id="ARBA00001946"/>
    </source>
</evidence>
<dbReference type="PROSITE" id="PS00452">
    <property type="entry name" value="GUANYLATE_CYCLASE_1"/>
    <property type="match status" value="2"/>
</dbReference>
<evidence type="ECO:0000256" key="15">
    <source>
        <dbReference type="ARBA" id="ARBA00023136"/>
    </source>
</evidence>
<evidence type="ECO:0000256" key="10">
    <source>
        <dbReference type="ARBA" id="ARBA00022741"/>
    </source>
</evidence>
<dbReference type="OMA" id="FTAMPPG"/>
<keyword evidence="9" id="KW-0677">Repeat</keyword>
<evidence type="ECO:0000256" key="23">
    <source>
        <dbReference type="RuleBase" id="RU000405"/>
    </source>
</evidence>
<dbReference type="RefSeq" id="XP_022086350.1">
    <property type="nucleotide sequence ID" value="XM_022230658.1"/>
</dbReference>
<feature type="transmembrane region" description="Helical" evidence="25">
    <location>
        <begin position="745"/>
        <end position="765"/>
    </location>
</feature>
<dbReference type="GO" id="GO:0004016">
    <property type="term" value="F:adenylate cyclase activity"/>
    <property type="evidence" value="ECO:0007669"/>
    <property type="project" value="UniProtKB-EC"/>
</dbReference>
<feature type="region of interest" description="Disordered" evidence="24">
    <location>
        <begin position="504"/>
        <end position="616"/>
    </location>
</feature>
<dbReference type="SUPFAM" id="SSF55073">
    <property type="entry name" value="Nucleotide cyclase"/>
    <property type="match status" value="2"/>
</dbReference>
<keyword evidence="27" id="KW-1185">Reference proteome</keyword>
<keyword evidence="13 25" id="KW-1133">Transmembrane helix</keyword>
<keyword evidence="10" id="KW-0547">Nucleotide-binding</keyword>
<dbReference type="GO" id="GO:0005524">
    <property type="term" value="F:ATP binding"/>
    <property type="evidence" value="ECO:0007669"/>
    <property type="project" value="UniProtKB-KW"/>
</dbReference>
<protein>
    <recommendedName>
        <fullName evidence="19">Adenylate cyclase type 9</fullName>
        <ecNumber evidence="5">4.6.1.1</ecNumber>
    </recommendedName>
    <alternativeName>
        <fullName evidence="22">ATP pyrophosphate-lyase 9</fullName>
    </alternativeName>
    <alternativeName>
        <fullName evidence="20">Adenylate cyclase type IX</fullName>
    </alternativeName>
    <alternativeName>
        <fullName evidence="21">Adenylyl cyclase 9</fullName>
    </alternativeName>
</protein>
<feature type="transmembrane region" description="Helical" evidence="25">
    <location>
        <begin position="814"/>
        <end position="833"/>
    </location>
</feature>
<comment type="cofactor">
    <cofactor evidence="3">
        <name>Mg(2+)</name>
        <dbReference type="ChEBI" id="CHEBI:18420"/>
    </cofactor>
</comment>
<name>A0A8B7XZL4_ACAPL</name>
<dbReference type="EC" id="4.6.1.1" evidence="5"/>
<dbReference type="PROSITE" id="PS50125">
    <property type="entry name" value="GUANYLATE_CYCLASE_2"/>
    <property type="match status" value="2"/>
</dbReference>
<dbReference type="FunFam" id="3.30.70.1230:FF:000014">
    <property type="entry name" value="adenylate cyclase type 9"/>
    <property type="match status" value="1"/>
</dbReference>
<dbReference type="GO" id="GO:0006171">
    <property type="term" value="P:cAMP biosynthetic process"/>
    <property type="evidence" value="ECO:0007669"/>
    <property type="project" value="UniProtKB-KW"/>
</dbReference>
<dbReference type="GO" id="GO:0035556">
    <property type="term" value="P:intracellular signal transduction"/>
    <property type="evidence" value="ECO:0007669"/>
    <property type="project" value="InterPro"/>
</dbReference>
<dbReference type="GO" id="GO:0046872">
    <property type="term" value="F:metal ion binding"/>
    <property type="evidence" value="ECO:0007669"/>
    <property type="project" value="UniProtKB-KW"/>
</dbReference>
<feature type="compositionally biased region" description="Polar residues" evidence="24">
    <location>
        <begin position="555"/>
        <end position="564"/>
    </location>
</feature>
<feature type="transmembrane region" description="Helical" evidence="25">
    <location>
        <begin position="246"/>
        <end position="263"/>
    </location>
</feature>
<dbReference type="GeneID" id="110976938"/>
<feature type="compositionally biased region" description="Basic and acidic residues" evidence="24">
    <location>
        <begin position="525"/>
        <end position="535"/>
    </location>
</feature>
<evidence type="ECO:0000256" key="9">
    <source>
        <dbReference type="ARBA" id="ARBA00022737"/>
    </source>
</evidence>
<feature type="transmembrane region" description="Helical" evidence="25">
    <location>
        <begin position="155"/>
        <end position="177"/>
    </location>
</feature>
<keyword evidence="6" id="KW-1003">Cell membrane</keyword>
<keyword evidence="16" id="KW-0325">Glycoprotein</keyword>
<dbReference type="SMART" id="SM00044">
    <property type="entry name" value="CYCc"/>
    <property type="match status" value="2"/>
</dbReference>
<evidence type="ECO:0000256" key="16">
    <source>
        <dbReference type="ARBA" id="ARBA00023180"/>
    </source>
</evidence>
<evidence type="ECO:0000313" key="29">
    <source>
        <dbReference type="RefSeq" id="XP_022086350.1"/>
    </source>
</evidence>
<evidence type="ECO:0000256" key="7">
    <source>
        <dbReference type="ARBA" id="ARBA00022692"/>
    </source>
</evidence>
<evidence type="ECO:0000256" key="1">
    <source>
        <dbReference type="ARBA" id="ARBA00001593"/>
    </source>
</evidence>
<feature type="region of interest" description="Disordered" evidence="24">
    <location>
        <begin position="685"/>
        <end position="707"/>
    </location>
</feature>
<keyword evidence="7 25" id="KW-0812">Transmembrane</keyword>
<evidence type="ECO:0000256" key="20">
    <source>
        <dbReference type="ARBA" id="ARBA00081225"/>
    </source>
</evidence>
<comment type="subcellular location">
    <subcellularLocation>
        <location evidence="4">Cell membrane</location>
        <topology evidence="4">Multi-pass membrane protein</topology>
    </subcellularLocation>
</comment>
<dbReference type="PANTHER" id="PTHR45627">
    <property type="entry name" value="ADENYLATE CYCLASE TYPE 1"/>
    <property type="match status" value="1"/>
</dbReference>
<feature type="transmembrane region" description="Helical" evidence="25">
    <location>
        <begin position="901"/>
        <end position="920"/>
    </location>
</feature>
<dbReference type="InterPro" id="IPR029787">
    <property type="entry name" value="Nucleotide_cyclase"/>
</dbReference>
<dbReference type="Proteomes" id="UP000694845">
    <property type="component" value="Unplaced"/>
</dbReference>
<evidence type="ECO:0000256" key="17">
    <source>
        <dbReference type="ARBA" id="ARBA00023211"/>
    </source>
</evidence>
<evidence type="ECO:0000256" key="24">
    <source>
        <dbReference type="SAM" id="MobiDB-lite"/>
    </source>
</evidence>
<evidence type="ECO:0000313" key="27">
    <source>
        <dbReference type="Proteomes" id="UP000694845"/>
    </source>
</evidence>
<dbReference type="CDD" id="cd07302">
    <property type="entry name" value="CHD"/>
    <property type="match status" value="2"/>
</dbReference>
<feature type="transmembrane region" description="Helical" evidence="25">
    <location>
        <begin position="207"/>
        <end position="226"/>
    </location>
</feature>
<keyword evidence="14" id="KW-0115">cAMP biosynthesis</keyword>
<dbReference type="OrthoDB" id="10035433at2759"/>
<dbReference type="InterPro" id="IPR018297">
    <property type="entry name" value="A/G_cyclase_CS"/>
</dbReference>
<reference evidence="28 29" key="1">
    <citation type="submission" date="2025-04" db="UniProtKB">
        <authorList>
            <consortium name="RefSeq"/>
        </authorList>
    </citation>
    <scope>IDENTIFICATION</scope>
</reference>
<accession>A0A8B7XZL4</accession>
<evidence type="ECO:0000256" key="12">
    <source>
        <dbReference type="ARBA" id="ARBA00022842"/>
    </source>
</evidence>
<comment type="catalytic activity">
    <reaction evidence="1">
        <text>ATP = 3',5'-cyclic AMP + diphosphate</text>
        <dbReference type="Rhea" id="RHEA:15389"/>
        <dbReference type="ChEBI" id="CHEBI:30616"/>
        <dbReference type="ChEBI" id="CHEBI:33019"/>
        <dbReference type="ChEBI" id="CHEBI:58165"/>
        <dbReference type="EC" id="4.6.1.1"/>
    </reaction>
</comment>
<proteinExistence type="inferred from homology"/>
<dbReference type="GO" id="GO:0005886">
    <property type="term" value="C:plasma membrane"/>
    <property type="evidence" value="ECO:0007669"/>
    <property type="project" value="UniProtKB-SubCell"/>
</dbReference>
<dbReference type="KEGG" id="aplc:110976938"/>
<evidence type="ECO:0000256" key="11">
    <source>
        <dbReference type="ARBA" id="ARBA00022840"/>
    </source>
</evidence>
<organism evidence="27 28">
    <name type="scientific">Acanthaster planci</name>
    <name type="common">Crown-of-thorns starfish</name>
    <dbReference type="NCBI Taxonomy" id="133434"/>
    <lineage>
        <taxon>Eukaryota</taxon>
        <taxon>Metazoa</taxon>
        <taxon>Echinodermata</taxon>
        <taxon>Eleutherozoa</taxon>
        <taxon>Asterozoa</taxon>
        <taxon>Asteroidea</taxon>
        <taxon>Valvatacea</taxon>
        <taxon>Valvatida</taxon>
        <taxon>Acanthasteridae</taxon>
        <taxon>Acanthaster</taxon>
    </lineage>
</organism>
<evidence type="ECO:0000256" key="18">
    <source>
        <dbReference type="ARBA" id="ARBA00023239"/>
    </source>
</evidence>
<dbReference type="AlphaFoldDB" id="A0A8B7XZL4"/>
<evidence type="ECO:0000259" key="26">
    <source>
        <dbReference type="PROSITE" id="PS50125"/>
    </source>
</evidence>
<evidence type="ECO:0000256" key="21">
    <source>
        <dbReference type="ARBA" id="ARBA00081232"/>
    </source>
</evidence>
<dbReference type="RefSeq" id="XP_022086349.1">
    <property type="nucleotide sequence ID" value="XM_022230657.1"/>
</dbReference>
<evidence type="ECO:0000256" key="22">
    <source>
        <dbReference type="ARBA" id="ARBA00081427"/>
    </source>
</evidence>
<dbReference type="InterPro" id="IPR001054">
    <property type="entry name" value="A/G_cyclase"/>
</dbReference>
<feature type="transmembrane region" description="Helical" evidence="25">
    <location>
        <begin position="121"/>
        <end position="143"/>
    </location>
</feature>
<evidence type="ECO:0000256" key="2">
    <source>
        <dbReference type="ARBA" id="ARBA00001936"/>
    </source>
</evidence>
<feature type="domain" description="Guanylate cyclase" evidence="26">
    <location>
        <begin position="982"/>
        <end position="1127"/>
    </location>
</feature>
<dbReference type="FunFam" id="3.30.70.1230:FF:000008">
    <property type="entry name" value="Adenylate cyclase type 9"/>
    <property type="match status" value="1"/>
</dbReference>
<feature type="transmembrane region" description="Helical" evidence="25">
    <location>
        <begin position="786"/>
        <end position="808"/>
    </location>
</feature>
<dbReference type="GO" id="GO:0007189">
    <property type="term" value="P:adenylate cyclase-activating G protein-coupled receptor signaling pathway"/>
    <property type="evidence" value="ECO:0007669"/>
    <property type="project" value="TreeGrafter"/>
</dbReference>
<feature type="domain" description="Guanylate cyclase" evidence="26">
    <location>
        <begin position="331"/>
        <end position="458"/>
    </location>
</feature>
<gene>
    <name evidence="28 29 30" type="primary">LOC110976938</name>
</gene>
<dbReference type="Pfam" id="PF00211">
    <property type="entry name" value="Guanylate_cyc"/>
    <property type="match status" value="2"/>
</dbReference>
<comment type="similarity">
    <text evidence="23">Belongs to the adenylyl cyclase class-4/guanylyl cyclase family.</text>
</comment>
<evidence type="ECO:0000256" key="8">
    <source>
        <dbReference type="ARBA" id="ARBA00022723"/>
    </source>
</evidence>
<evidence type="ECO:0000313" key="30">
    <source>
        <dbReference type="RefSeq" id="XP_022086351.1"/>
    </source>
</evidence>
<keyword evidence="8" id="KW-0479">Metal-binding</keyword>